<dbReference type="Proteomes" id="UP001459204">
    <property type="component" value="Unassembled WGS sequence"/>
</dbReference>
<dbReference type="InterPro" id="IPR011250">
    <property type="entry name" value="OMP/PagP_B-barrel"/>
</dbReference>
<comment type="caution">
    <text evidence="2">The sequence shown here is derived from an EMBL/GenBank/DDBJ whole genome shotgun (WGS) entry which is preliminary data.</text>
</comment>
<keyword evidence="1" id="KW-0732">Signal</keyword>
<evidence type="ECO:0008006" key="4">
    <source>
        <dbReference type="Google" id="ProtNLM"/>
    </source>
</evidence>
<dbReference type="SUPFAM" id="SSF56925">
    <property type="entry name" value="OMPA-like"/>
    <property type="match status" value="1"/>
</dbReference>
<gene>
    <name evidence="2" type="ORF">AAD027_15485</name>
</gene>
<accession>A0ABU9J585</accession>
<protein>
    <recommendedName>
        <fullName evidence="4">Outer membrane protein beta-barrel domain-containing protein</fullName>
    </recommendedName>
</protein>
<feature type="chain" id="PRO_5046081423" description="Outer membrane protein beta-barrel domain-containing protein" evidence="1">
    <location>
        <begin position="25"/>
        <end position="258"/>
    </location>
</feature>
<proteinExistence type="predicted"/>
<sequence length="258" mass="28070">MSALWRGMVLVALAVLSHAARAQAADNEAWSFRIAPYLWGSAIDGNVAHARLPIDLHASMSFGDVWDNLDVGAMGTFEARKGRYGMLADGMLAKLSTTVHAPVAGAALPVRLKTRTATGLVAFQYGWLENDDGYLDLVAGVRVWSARTRLAYSIPVPVPPPVPQQYSGSQQERWVDLQVGIKGRRAFSNRMFVGGWALAGAGESDLSTDVMLLAGYDVNERLSVVAGYRWLSTDYETSSGFKFDTTMQGPGMGLEYRF</sequence>
<dbReference type="EMBL" id="JBBWWT010000008">
    <property type="protein sequence ID" value="MEL1265757.1"/>
    <property type="molecule type" value="Genomic_DNA"/>
</dbReference>
<reference evidence="2 3" key="1">
    <citation type="submission" date="2024-04" db="EMBL/GenBank/DDBJ databases">
        <title>Draft genome sequence of Pseudoxanthomonas putridarboris WD12.</title>
        <authorList>
            <person name="Oh J."/>
        </authorList>
    </citation>
    <scope>NUCLEOTIDE SEQUENCE [LARGE SCALE GENOMIC DNA]</scope>
    <source>
        <strain evidence="2 3">WD12</strain>
    </source>
</reference>
<feature type="signal peptide" evidence="1">
    <location>
        <begin position="1"/>
        <end position="24"/>
    </location>
</feature>
<keyword evidence="3" id="KW-1185">Reference proteome</keyword>
<dbReference type="RefSeq" id="WP_341726930.1">
    <property type="nucleotide sequence ID" value="NZ_JBBWWT010000008.1"/>
</dbReference>
<evidence type="ECO:0000313" key="2">
    <source>
        <dbReference type="EMBL" id="MEL1265757.1"/>
    </source>
</evidence>
<name>A0ABU9J585_9GAMM</name>
<organism evidence="2 3">
    <name type="scientific">Pseudoxanthomonas putridarboris</name>
    <dbReference type="NCBI Taxonomy" id="752605"/>
    <lineage>
        <taxon>Bacteria</taxon>
        <taxon>Pseudomonadati</taxon>
        <taxon>Pseudomonadota</taxon>
        <taxon>Gammaproteobacteria</taxon>
        <taxon>Lysobacterales</taxon>
        <taxon>Lysobacteraceae</taxon>
        <taxon>Pseudoxanthomonas</taxon>
    </lineage>
</organism>
<evidence type="ECO:0000313" key="3">
    <source>
        <dbReference type="Proteomes" id="UP001459204"/>
    </source>
</evidence>
<evidence type="ECO:0000256" key="1">
    <source>
        <dbReference type="SAM" id="SignalP"/>
    </source>
</evidence>